<protein>
    <submittedName>
        <fullName evidence="1">Uncharacterized protein</fullName>
    </submittedName>
</protein>
<dbReference type="AlphaFoldDB" id="A0AAV4N755"/>
<organism evidence="1 2">
    <name type="scientific">Caerostris extrusa</name>
    <name type="common">Bark spider</name>
    <name type="synonym">Caerostris bankana</name>
    <dbReference type="NCBI Taxonomy" id="172846"/>
    <lineage>
        <taxon>Eukaryota</taxon>
        <taxon>Metazoa</taxon>
        <taxon>Ecdysozoa</taxon>
        <taxon>Arthropoda</taxon>
        <taxon>Chelicerata</taxon>
        <taxon>Arachnida</taxon>
        <taxon>Araneae</taxon>
        <taxon>Araneomorphae</taxon>
        <taxon>Entelegynae</taxon>
        <taxon>Araneoidea</taxon>
        <taxon>Araneidae</taxon>
        <taxon>Caerostris</taxon>
    </lineage>
</organism>
<reference evidence="1 2" key="1">
    <citation type="submission" date="2021-06" db="EMBL/GenBank/DDBJ databases">
        <title>Caerostris extrusa draft genome.</title>
        <authorList>
            <person name="Kono N."/>
            <person name="Arakawa K."/>
        </authorList>
    </citation>
    <scope>NUCLEOTIDE SEQUENCE [LARGE SCALE GENOMIC DNA]</scope>
</reference>
<gene>
    <name evidence="1" type="primary">AVEN_118283_1</name>
    <name evidence="1" type="ORF">CEXT_794791</name>
</gene>
<comment type="caution">
    <text evidence="1">The sequence shown here is derived from an EMBL/GenBank/DDBJ whole genome shotgun (WGS) entry which is preliminary data.</text>
</comment>
<dbReference type="EMBL" id="BPLR01020600">
    <property type="protein sequence ID" value="GIX80522.1"/>
    <property type="molecule type" value="Genomic_DNA"/>
</dbReference>
<dbReference type="Proteomes" id="UP001054945">
    <property type="component" value="Unassembled WGS sequence"/>
</dbReference>
<evidence type="ECO:0000313" key="2">
    <source>
        <dbReference type="Proteomes" id="UP001054945"/>
    </source>
</evidence>
<accession>A0AAV4N755</accession>
<proteinExistence type="predicted"/>
<keyword evidence="2" id="KW-1185">Reference proteome</keyword>
<name>A0AAV4N755_CAEEX</name>
<sequence>MAKAGVDFRRIESSKCAISTPKTVNLEIVGESPESPSELDFSNFFLKQHIAQNGEINSNYASGRNNATDKDLQLSFILHDNQQASQIKRANDTEIDVGLLELLNSTKLTTTSEPCGGKFKSKQDSSSCVGQKMKFKSNFQVSDDLLSSFAIPDNTVVKNNSTKFSLFDCNEDDIVSNSSSNNDKFLPENSVVNSSFKVENGLSDLLSSINIENSKASSFHSFDNKGDCQKISNNSKSDVEFSLSDMLSTAELNDCKLSSWNSNKMTASNDFQDSDSPSLSELLSSLHHSKISENTKDEKTLKENTDTSLLDLISSVQVPDSKVSIDTKHANVINEKEETSLSDFLSSINIDESNTSRFDGSTSSTKCDVKSSSNLINYIESNLSDVLDFDFDQVSDFRKDSSSESSFNLGKEKNNCKNLKLESKLKVEGDDDQTSISELINSFNPQCTNPIPINKSRDTKLENDKDILRDENDECLTMFDLMKTISPEFKNIDSANINVKPTKNSDKLATENSNCTSRTNIIKSINFNLKEYSPQNLKCDVANYNGVIGNDNVDMNILKVEDSAVENMNDFFNDDEQITCVDLRACIKTEKSSSSPNELKEPQNQVSGKLSPIKFPIYDELCISPAMIHPKSPPLWTNTVQSMSQRIKPTLFSKALAAKPKKDSSLLQKVSSIKSKLLKSIYYPTLLNCDTPQPVNEPVIYKNSCILHFAGRRTFGLDASFES</sequence>
<evidence type="ECO:0000313" key="1">
    <source>
        <dbReference type="EMBL" id="GIX80522.1"/>
    </source>
</evidence>